<keyword evidence="3" id="KW-1185">Reference proteome</keyword>
<sequence length="324" mass="37006">MIGLKFLRELASRVRRRVSGSNQLASSTFDAADIETVRRAYYEQGSMSLEWGPYAHAHMRLPEWFQLGLDPWGEAYMQQQLKLWALIAGTDLPYNPELHEKEADWGTVDPIRQPGFYVRRDPLAVASASDHWIASGMLLKYCGLAFGDWALEYGAGFAQTALALARLGVNVDTVDISPTFCRFVQEQADFFNVPLTAFHAQFGYRPRPEQRYKLIWFYESFHHCLDFSQLVQRLDCLLAPGGRIILGGEPIVEQENAAVPYPWGVRLHSEVAAVVRQQQWMELGFSEPFLYELFARYGFEGKRIECEPSLFGLLYVFTRANENG</sequence>
<dbReference type="InterPro" id="IPR013216">
    <property type="entry name" value="Methyltransf_11"/>
</dbReference>
<dbReference type="InterPro" id="IPR029063">
    <property type="entry name" value="SAM-dependent_MTases_sf"/>
</dbReference>
<dbReference type="Proteomes" id="UP001221189">
    <property type="component" value="Unassembled WGS sequence"/>
</dbReference>
<feature type="domain" description="Methyltransferase type 11" evidence="1">
    <location>
        <begin position="151"/>
        <end position="246"/>
    </location>
</feature>
<gene>
    <name evidence="2" type="ORF">PRZ03_14215</name>
</gene>
<dbReference type="GO" id="GO:0032259">
    <property type="term" value="P:methylation"/>
    <property type="evidence" value="ECO:0007669"/>
    <property type="project" value="UniProtKB-KW"/>
</dbReference>
<dbReference type="Pfam" id="PF08241">
    <property type="entry name" value="Methyltransf_11"/>
    <property type="match status" value="1"/>
</dbReference>
<dbReference type="RefSeq" id="WP_273600908.1">
    <property type="nucleotide sequence ID" value="NZ_JAQQXT010000008.1"/>
</dbReference>
<dbReference type="EMBL" id="JAQQXT010000008">
    <property type="protein sequence ID" value="MDC8772734.1"/>
    <property type="molecule type" value="Genomic_DNA"/>
</dbReference>
<reference evidence="2 3" key="1">
    <citation type="submission" date="2022-10" db="EMBL/GenBank/DDBJ databases">
        <title>Paucibacter sp. hw1 Genome sequencing.</title>
        <authorList>
            <person name="Park S."/>
        </authorList>
    </citation>
    <scope>NUCLEOTIDE SEQUENCE [LARGE SCALE GENOMIC DNA]</scope>
    <source>
        <strain evidence="3">hw1</strain>
    </source>
</reference>
<keyword evidence="2" id="KW-0808">Transferase</keyword>
<accession>A0ABT5KFM7</accession>
<dbReference type="CDD" id="cd02440">
    <property type="entry name" value="AdoMet_MTases"/>
    <property type="match status" value="1"/>
</dbReference>
<evidence type="ECO:0000259" key="1">
    <source>
        <dbReference type="Pfam" id="PF08241"/>
    </source>
</evidence>
<name>A0ABT5KFM7_9BURK</name>
<organism evidence="2 3">
    <name type="scientific">Roseateles albus</name>
    <dbReference type="NCBI Taxonomy" id="2987525"/>
    <lineage>
        <taxon>Bacteria</taxon>
        <taxon>Pseudomonadati</taxon>
        <taxon>Pseudomonadota</taxon>
        <taxon>Betaproteobacteria</taxon>
        <taxon>Burkholderiales</taxon>
        <taxon>Sphaerotilaceae</taxon>
        <taxon>Roseateles</taxon>
    </lineage>
</organism>
<dbReference type="GO" id="GO:0008168">
    <property type="term" value="F:methyltransferase activity"/>
    <property type="evidence" value="ECO:0007669"/>
    <property type="project" value="UniProtKB-KW"/>
</dbReference>
<comment type="caution">
    <text evidence="2">The sequence shown here is derived from an EMBL/GenBank/DDBJ whole genome shotgun (WGS) entry which is preliminary data.</text>
</comment>
<dbReference type="SUPFAM" id="SSF53335">
    <property type="entry name" value="S-adenosyl-L-methionine-dependent methyltransferases"/>
    <property type="match status" value="1"/>
</dbReference>
<proteinExistence type="predicted"/>
<evidence type="ECO:0000313" key="3">
    <source>
        <dbReference type="Proteomes" id="UP001221189"/>
    </source>
</evidence>
<evidence type="ECO:0000313" key="2">
    <source>
        <dbReference type="EMBL" id="MDC8772734.1"/>
    </source>
</evidence>
<dbReference type="Gene3D" id="3.40.50.150">
    <property type="entry name" value="Vaccinia Virus protein VP39"/>
    <property type="match status" value="1"/>
</dbReference>
<protein>
    <submittedName>
        <fullName evidence="2">Methyltransferase domain-containing protein</fullName>
    </submittedName>
</protein>
<keyword evidence="2" id="KW-0489">Methyltransferase</keyword>